<evidence type="ECO:0000313" key="1">
    <source>
        <dbReference type="EMBL" id="TYC50637.1"/>
    </source>
</evidence>
<organism evidence="1 2">
    <name type="scientific">Zoogloea oleivorans</name>
    <dbReference type="NCBI Taxonomy" id="1552750"/>
    <lineage>
        <taxon>Bacteria</taxon>
        <taxon>Pseudomonadati</taxon>
        <taxon>Pseudomonadota</taxon>
        <taxon>Betaproteobacteria</taxon>
        <taxon>Rhodocyclales</taxon>
        <taxon>Zoogloeaceae</taxon>
        <taxon>Zoogloea</taxon>
    </lineage>
</organism>
<name>A0A6C2C9Q8_9RHOO</name>
<comment type="caution">
    <text evidence="1">The sequence shown here is derived from an EMBL/GenBank/DDBJ whole genome shotgun (WGS) entry which is preliminary data.</text>
</comment>
<evidence type="ECO:0000313" key="2">
    <source>
        <dbReference type="Proteomes" id="UP000389128"/>
    </source>
</evidence>
<proteinExistence type="predicted"/>
<accession>A0A6C2C9Q8</accession>
<dbReference type="EMBL" id="SDKK01000052">
    <property type="protein sequence ID" value="TYC50637.1"/>
    <property type="molecule type" value="Genomic_DNA"/>
</dbReference>
<dbReference type="AlphaFoldDB" id="A0A6C2C9Q8"/>
<protein>
    <submittedName>
        <fullName evidence="1">Uncharacterized protein</fullName>
    </submittedName>
</protein>
<reference evidence="1 2" key="1">
    <citation type="submission" date="2019-01" db="EMBL/GenBank/DDBJ databases">
        <title>Zoogloea oleivorans genome sequencing and assembly.</title>
        <authorList>
            <person name="Tancsics A."/>
            <person name="Farkas M."/>
            <person name="Kriszt B."/>
            <person name="Maroti G."/>
            <person name="Horvath B."/>
        </authorList>
    </citation>
    <scope>NUCLEOTIDE SEQUENCE [LARGE SCALE GENOMIC DNA]</scope>
    <source>
        <strain evidence="1 2">Buc</strain>
    </source>
</reference>
<dbReference type="OrthoDB" id="9135482at2"/>
<dbReference type="Proteomes" id="UP000389128">
    <property type="component" value="Unassembled WGS sequence"/>
</dbReference>
<keyword evidence="2" id="KW-1185">Reference proteome</keyword>
<dbReference type="RefSeq" id="WP_148581753.1">
    <property type="nucleotide sequence ID" value="NZ_SDKK01000052.1"/>
</dbReference>
<gene>
    <name evidence="1" type="ORF">ETQ85_25145</name>
</gene>
<sequence length="82" mass="9146">MTAEKKALSDRAKHRLRLAAGLLRAQGTSFECPRDQFYDKVQEVLASLPAEKQAALRELVDWVEDYDRAERAGQAPTSARGS</sequence>